<dbReference type="Proteomes" id="UP000604825">
    <property type="component" value="Unassembled WGS sequence"/>
</dbReference>
<sequence length="612" mass="69569">MAAARYPGDPRARPDRSYCAVTATGSIRRRREDLINKAVVCWLYSNSHDTEAHHLGDAIRGRLHLRHEDIQIVKHYPEQFLIIFFEPANREQLLDRGVISEGGRDFHFAPWSERRNAVNTNWEFRVKVRIEGIPVHCWAEDVAARTLGRSCAVHFLEEKTCRRERTRTSDLWAWCCNPYDIPKEVLLTVTEPDRELPPTSIPLLQAPPRHDKPVDLKRAHVYTLRNHLEWVEDLTILQGRGRAGGPMNRKPRRELVWSYGVPDSVGERPPGRRGDDRGRGFGHHQRRDDYDYDYDHGSRNYGIRRHRSVSSWARNSRCRGAMDDCISSNRWRGGRGSPPTRGRGSTTLCQAPTMVWKVKATKDRSKQKKASFADPIATELKAPRPTLRDDSIMLIKEKEASKEPEQGGTANVTNNTVNPLTIEQLAICSSVDKVVQAGPSLNVYSYLAEKERCRVPTTCSLSDDSASLPNPSSDPTSHNMTVDDFLESLEAPIQQSIIQEVFQMPHTEEGHFDPSHTSTQRKSIRLAKKEELNVGKDTIQVAQDLLVKKLGELAGETPNEEEADFDFYAQHFQRPIEQNKMEAIQILIEQGNKKRKASTTSKRMAAQVVLEA</sequence>
<name>A0A811N2F7_9POAL</name>
<evidence type="ECO:0000256" key="1">
    <source>
        <dbReference type="SAM" id="MobiDB-lite"/>
    </source>
</evidence>
<organism evidence="2 3">
    <name type="scientific">Miscanthus lutarioriparius</name>
    <dbReference type="NCBI Taxonomy" id="422564"/>
    <lineage>
        <taxon>Eukaryota</taxon>
        <taxon>Viridiplantae</taxon>
        <taxon>Streptophyta</taxon>
        <taxon>Embryophyta</taxon>
        <taxon>Tracheophyta</taxon>
        <taxon>Spermatophyta</taxon>
        <taxon>Magnoliopsida</taxon>
        <taxon>Liliopsida</taxon>
        <taxon>Poales</taxon>
        <taxon>Poaceae</taxon>
        <taxon>PACMAD clade</taxon>
        <taxon>Panicoideae</taxon>
        <taxon>Andropogonodae</taxon>
        <taxon>Andropogoneae</taxon>
        <taxon>Saccharinae</taxon>
        <taxon>Miscanthus</taxon>
    </lineage>
</organism>
<reference evidence="2" key="1">
    <citation type="submission" date="2020-10" db="EMBL/GenBank/DDBJ databases">
        <authorList>
            <person name="Han B."/>
            <person name="Lu T."/>
            <person name="Zhao Q."/>
            <person name="Huang X."/>
            <person name="Zhao Y."/>
        </authorList>
    </citation>
    <scope>NUCLEOTIDE SEQUENCE</scope>
</reference>
<dbReference type="OrthoDB" id="693750at2759"/>
<evidence type="ECO:0000313" key="2">
    <source>
        <dbReference type="EMBL" id="CAD6217202.1"/>
    </source>
</evidence>
<keyword evidence="3" id="KW-1185">Reference proteome</keyword>
<evidence type="ECO:0008006" key="4">
    <source>
        <dbReference type="Google" id="ProtNLM"/>
    </source>
</evidence>
<dbReference type="AlphaFoldDB" id="A0A811N2F7"/>
<protein>
    <recommendedName>
        <fullName evidence="4">DUF4283 domain-containing protein</fullName>
    </recommendedName>
</protein>
<dbReference type="PANTHER" id="PTHR33087:SF53">
    <property type="entry name" value="CCHC-TYPE DOMAIN-CONTAINING PROTEIN"/>
    <property type="match status" value="1"/>
</dbReference>
<evidence type="ECO:0000313" key="3">
    <source>
        <dbReference type="Proteomes" id="UP000604825"/>
    </source>
</evidence>
<feature type="compositionally biased region" description="Basic and acidic residues" evidence="1">
    <location>
        <begin position="265"/>
        <end position="279"/>
    </location>
</feature>
<gene>
    <name evidence="2" type="ORF">NCGR_LOCUS11279</name>
</gene>
<accession>A0A811N2F7</accession>
<dbReference type="InterPro" id="IPR053253">
    <property type="entry name" value="Sex_diff_modulator"/>
</dbReference>
<proteinExistence type="predicted"/>
<dbReference type="EMBL" id="CAJGYO010000003">
    <property type="protein sequence ID" value="CAD6217202.1"/>
    <property type="molecule type" value="Genomic_DNA"/>
</dbReference>
<comment type="caution">
    <text evidence="2">The sequence shown here is derived from an EMBL/GenBank/DDBJ whole genome shotgun (WGS) entry which is preliminary data.</text>
</comment>
<dbReference type="PANTHER" id="PTHR33087">
    <property type="entry name" value="OS07G0539200 PROTEIN"/>
    <property type="match status" value="1"/>
</dbReference>
<feature type="region of interest" description="Disordered" evidence="1">
    <location>
        <begin position="459"/>
        <end position="480"/>
    </location>
</feature>
<feature type="region of interest" description="Disordered" evidence="1">
    <location>
        <begin position="261"/>
        <end position="288"/>
    </location>
</feature>